<sequence>MVGTKRERRARRTNDAGRGRKQRESGREDREREREREKRDGDKNRDYSKSDRHHRTKESSDYKREREEREERKHGHSHSSSKAPPRHHKDKDSGGSNSHTRYSDTSSHARPSHSSYKSQSSHHGHHRRRSYEEQRSYERRRRQSRSPRSHSRTPTGTPPSRNRHSATHQRNYRRRDSRDSSSRSRSPSERQHKSTSASFQSASNADNLPRPALLSKPAPSLSVASAADGLIATTAMATAVAAGSVGNGGGGGGLLPTPNFAPKIPSLMSLELTDMMVGRCKQPAAPNVGLGGGVATLGVNIGATNPTNVSIQLPSYYNPGIINVNRYAEQQQKRKLLWGSKKTDDSANKWNHAHFSQDSDGKVASKFMRLMGIKNAGSNNTNNSTSASNETEVPAATDKIESSVSGGGAGGSGGSNGSVPADVKLRERMFSTMEQQYEVARAATHTMRGVGLGFGTQPRTF</sequence>
<evidence type="ECO:0000256" key="1">
    <source>
        <dbReference type="SAM" id="MobiDB-lite"/>
    </source>
</evidence>
<feature type="domain" description="Small acidic protein-like" evidence="2">
    <location>
        <begin position="350"/>
        <end position="453"/>
    </location>
</feature>
<protein>
    <submittedName>
        <fullName evidence="4">Arginine/serine-rich coiled-coil protein 2 isoform X2</fullName>
    </submittedName>
</protein>
<dbReference type="GeneID" id="115627461"/>
<feature type="compositionally biased region" description="Basic residues" evidence="1">
    <location>
        <begin position="1"/>
        <end position="11"/>
    </location>
</feature>
<organism evidence="3 4">
    <name type="scientific">Drosophila lebanonensis</name>
    <name type="common">Fruit fly</name>
    <name type="synonym">Scaptodrosophila lebanonensis</name>
    <dbReference type="NCBI Taxonomy" id="7225"/>
    <lineage>
        <taxon>Eukaryota</taxon>
        <taxon>Metazoa</taxon>
        <taxon>Ecdysozoa</taxon>
        <taxon>Arthropoda</taxon>
        <taxon>Hexapoda</taxon>
        <taxon>Insecta</taxon>
        <taxon>Pterygota</taxon>
        <taxon>Neoptera</taxon>
        <taxon>Endopterygota</taxon>
        <taxon>Diptera</taxon>
        <taxon>Brachycera</taxon>
        <taxon>Muscomorpha</taxon>
        <taxon>Ephydroidea</taxon>
        <taxon>Drosophilidae</taxon>
        <taxon>Scaptodrosophila</taxon>
    </lineage>
</organism>
<dbReference type="Pfam" id="PF15477">
    <property type="entry name" value="SMAP"/>
    <property type="match status" value="1"/>
</dbReference>
<dbReference type="AlphaFoldDB" id="A0A6J2TV10"/>
<feature type="compositionally biased region" description="Basic residues" evidence="1">
    <location>
        <begin position="120"/>
        <end position="129"/>
    </location>
</feature>
<dbReference type="PANTHER" id="PTHR22426:SF2">
    <property type="entry name" value="ARGININE_SERINE-RICH COILED-COIL PROTEIN 2"/>
    <property type="match status" value="1"/>
</dbReference>
<feature type="compositionally biased region" description="Basic residues" evidence="1">
    <location>
        <begin position="138"/>
        <end position="151"/>
    </location>
</feature>
<proteinExistence type="predicted"/>
<feature type="compositionally biased region" description="Basic and acidic residues" evidence="1">
    <location>
        <begin position="57"/>
        <end position="73"/>
    </location>
</feature>
<keyword evidence="3" id="KW-1185">Reference proteome</keyword>
<dbReference type="InterPro" id="IPR028124">
    <property type="entry name" value="SMAP_dom"/>
</dbReference>
<reference evidence="4" key="1">
    <citation type="submission" date="2025-08" db="UniProtKB">
        <authorList>
            <consortium name="RefSeq"/>
        </authorList>
    </citation>
    <scope>IDENTIFICATION</scope>
    <source>
        <strain evidence="4">11010-0011.00</strain>
        <tissue evidence="4">Whole body</tissue>
    </source>
</reference>
<dbReference type="RefSeq" id="XP_030378993.1">
    <property type="nucleotide sequence ID" value="XM_030523133.1"/>
</dbReference>
<feature type="compositionally biased region" description="Polar residues" evidence="1">
    <location>
        <begin position="194"/>
        <end position="206"/>
    </location>
</feature>
<feature type="compositionally biased region" description="Gly residues" evidence="1">
    <location>
        <begin position="405"/>
        <end position="416"/>
    </location>
</feature>
<evidence type="ECO:0000313" key="4">
    <source>
        <dbReference type="RefSeq" id="XP_030378993.1"/>
    </source>
</evidence>
<gene>
    <name evidence="4" type="primary">LOC115627461</name>
</gene>
<dbReference type="PANTHER" id="PTHR22426">
    <property type="entry name" value="ARGININE_SERINE-RICH COILED-COIL PROTEIN 2"/>
    <property type="match status" value="1"/>
</dbReference>
<accession>A0A6J2TV10</accession>
<dbReference type="PROSITE" id="PS50096">
    <property type="entry name" value="IQ"/>
    <property type="match status" value="1"/>
</dbReference>
<feature type="compositionally biased region" description="Basic residues" evidence="1">
    <location>
        <begin position="161"/>
        <end position="173"/>
    </location>
</feature>
<evidence type="ECO:0000259" key="2">
    <source>
        <dbReference type="Pfam" id="PF15477"/>
    </source>
</evidence>
<dbReference type="Proteomes" id="UP000504634">
    <property type="component" value="Unplaced"/>
</dbReference>
<name>A0A6J2TV10_DROLE</name>
<feature type="compositionally biased region" description="Basic and acidic residues" evidence="1">
    <location>
        <begin position="12"/>
        <end position="50"/>
    </location>
</feature>
<feature type="region of interest" description="Disordered" evidence="1">
    <location>
        <begin position="1"/>
        <end position="213"/>
    </location>
</feature>
<feature type="compositionally biased region" description="Low complexity" evidence="1">
    <location>
        <begin position="375"/>
        <end position="389"/>
    </location>
</feature>
<feature type="compositionally biased region" description="Basic and acidic residues" evidence="1">
    <location>
        <begin position="174"/>
        <end position="192"/>
    </location>
</feature>
<feature type="region of interest" description="Disordered" evidence="1">
    <location>
        <begin position="375"/>
        <end position="420"/>
    </location>
</feature>
<evidence type="ECO:0000313" key="3">
    <source>
        <dbReference type="Proteomes" id="UP000504634"/>
    </source>
</evidence>
<feature type="compositionally biased region" description="Basic residues" evidence="1">
    <location>
        <begin position="74"/>
        <end position="89"/>
    </location>
</feature>
<feature type="compositionally biased region" description="Polar residues" evidence="1">
    <location>
        <begin position="94"/>
        <end position="109"/>
    </location>
</feature>